<dbReference type="EMBL" id="RRYP01005487">
    <property type="protein sequence ID" value="TNV81990.1"/>
    <property type="molecule type" value="Genomic_DNA"/>
</dbReference>
<comment type="caution">
    <text evidence="1">The sequence shown here is derived from an EMBL/GenBank/DDBJ whole genome shotgun (WGS) entry which is preliminary data.</text>
</comment>
<proteinExistence type="predicted"/>
<evidence type="ECO:0000313" key="1">
    <source>
        <dbReference type="EMBL" id="TNV81990.1"/>
    </source>
</evidence>
<dbReference type="Proteomes" id="UP000785679">
    <property type="component" value="Unassembled WGS sequence"/>
</dbReference>
<protein>
    <submittedName>
        <fullName evidence="1">Uncharacterized protein</fullName>
    </submittedName>
</protein>
<sequence length="87" mass="9882">MLARLGFHSLIEQVHATQLQQQLIPSEKLGLDRPVIALYFSLFSFSCFKSCKKLQSSSSGVIPSSIFFFSFFFQGQSLDGWLLEPQF</sequence>
<dbReference type="AlphaFoldDB" id="A0A8J8NX62"/>
<organism evidence="1 2">
    <name type="scientific">Halteria grandinella</name>
    <dbReference type="NCBI Taxonomy" id="5974"/>
    <lineage>
        <taxon>Eukaryota</taxon>
        <taxon>Sar</taxon>
        <taxon>Alveolata</taxon>
        <taxon>Ciliophora</taxon>
        <taxon>Intramacronucleata</taxon>
        <taxon>Spirotrichea</taxon>
        <taxon>Stichotrichia</taxon>
        <taxon>Sporadotrichida</taxon>
        <taxon>Halteriidae</taxon>
        <taxon>Halteria</taxon>
    </lineage>
</organism>
<keyword evidence="2" id="KW-1185">Reference proteome</keyword>
<accession>A0A8J8NX62</accession>
<evidence type="ECO:0000313" key="2">
    <source>
        <dbReference type="Proteomes" id="UP000785679"/>
    </source>
</evidence>
<reference evidence="1" key="1">
    <citation type="submission" date="2019-06" db="EMBL/GenBank/DDBJ databases">
        <authorList>
            <person name="Zheng W."/>
        </authorList>
    </citation>
    <scope>NUCLEOTIDE SEQUENCE</scope>
    <source>
        <strain evidence="1">QDHG01</strain>
    </source>
</reference>
<gene>
    <name evidence="1" type="ORF">FGO68_gene9998</name>
</gene>
<name>A0A8J8NX62_HALGN</name>